<gene>
    <name evidence="3" type="ORF">H261_12371</name>
</gene>
<dbReference type="PATRIC" id="fig|1244869.3.peg.2497"/>
<dbReference type="OrthoDB" id="9799145at2"/>
<dbReference type="eggNOG" id="COG0537">
    <property type="taxonomic scope" value="Bacteria"/>
</dbReference>
<dbReference type="InterPro" id="IPR011146">
    <property type="entry name" value="HIT-like"/>
</dbReference>
<dbReference type="GO" id="GO:0016787">
    <property type="term" value="F:hydrolase activity"/>
    <property type="evidence" value="ECO:0007669"/>
    <property type="project" value="UniProtKB-KW"/>
</dbReference>
<feature type="domain" description="HIT" evidence="2">
    <location>
        <begin position="34"/>
        <end position="103"/>
    </location>
</feature>
<dbReference type="STRING" id="1244869.H261_12371"/>
<protein>
    <submittedName>
        <fullName evidence="3">Diadenosine tetraphosphate (Ap4A) hydrolase</fullName>
    </submittedName>
</protein>
<comment type="caution">
    <text evidence="1">Lacks conserved residue(s) required for the propagation of feature annotation.</text>
</comment>
<dbReference type="InterPro" id="IPR036265">
    <property type="entry name" value="HIT-like_sf"/>
</dbReference>
<dbReference type="SUPFAM" id="SSF54197">
    <property type="entry name" value="HIT-like"/>
    <property type="match status" value="1"/>
</dbReference>
<dbReference type="AlphaFoldDB" id="M2Z5P6"/>
<proteinExistence type="predicted"/>
<dbReference type="Gene3D" id="3.30.428.10">
    <property type="entry name" value="HIT-like"/>
    <property type="match status" value="1"/>
</dbReference>
<name>M2Z5P6_9PROT</name>
<reference evidence="3 4" key="1">
    <citation type="journal article" date="2014" name="Genome Announc.">
        <title>Draft Genome Sequence of Magnetospirillum sp. Strain SO-1, a Freshwater Magnetotactic Bacterium Isolated from the Ol'khovka River, Russia.</title>
        <authorList>
            <person name="Grouzdev D.S."/>
            <person name="Dziuba M.V."/>
            <person name="Sukhacheva M.S."/>
            <person name="Mardanov A.V."/>
            <person name="Beletskiy A.V."/>
            <person name="Kuznetsov B.B."/>
            <person name="Skryabin K.G."/>
        </authorList>
    </citation>
    <scope>NUCLEOTIDE SEQUENCE [LARGE SCALE GENOMIC DNA]</scope>
    <source>
        <strain evidence="3 4">SO-1</strain>
    </source>
</reference>
<sequence>MFELNPRIAADTIPVTEWPLCRVLLMNDSAYPWLLLVPRRPGVVEITDLAPEDQHALLDEIGRASTALRRAVAPHRINVAALGNVVAQLHVHVIARNIGDAAWPKPVWGAVPASPYTPEALEARLAALRAALQTP</sequence>
<dbReference type="Proteomes" id="UP000011744">
    <property type="component" value="Unassembled WGS sequence"/>
</dbReference>
<keyword evidence="4" id="KW-1185">Reference proteome</keyword>
<evidence type="ECO:0000313" key="3">
    <source>
        <dbReference type="EMBL" id="EME69620.1"/>
    </source>
</evidence>
<dbReference type="PIRSF" id="PIRSF000714">
    <property type="entry name" value="HIT"/>
    <property type="match status" value="1"/>
</dbReference>
<dbReference type="PROSITE" id="PS51084">
    <property type="entry name" value="HIT_2"/>
    <property type="match status" value="1"/>
</dbReference>
<dbReference type="RefSeq" id="WP_008617909.1">
    <property type="nucleotide sequence ID" value="NZ_AONQ01000030.1"/>
</dbReference>
<dbReference type="InterPro" id="IPR026026">
    <property type="entry name" value="HIT_Hint"/>
</dbReference>
<evidence type="ECO:0000259" key="2">
    <source>
        <dbReference type="PROSITE" id="PS51084"/>
    </source>
</evidence>
<evidence type="ECO:0000256" key="1">
    <source>
        <dbReference type="PROSITE-ProRule" id="PRU00464"/>
    </source>
</evidence>
<dbReference type="Pfam" id="PF01230">
    <property type="entry name" value="HIT"/>
    <property type="match status" value="1"/>
</dbReference>
<dbReference type="EMBL" id="AONQ01000030">
    <property type="protein sequence ID" value="EME69620.1"/>
    <property type="molecule type" value="Genomic_DNA"/>
</dbReference>
<keyword evidence="3" id="KW-0378">Hydrolase</keyword>
<evidence type="ECO:0000313" key="4">
    <source>
        <dbReference type="Proteomes" id="UP000011744"/>
    </source>
</evidence>
<accession>M2Z5P6</accession>
<organism evidence="3 4">
    <name type="scientific">Paramagnetospirillum caucaseum</name>
    <dbReference type="NCBI Taxonomy" id="1244869"/>
    <lineage>
        <taxon>Bacteria</taxon>
        <taxon>Pseudomonadati</taxon>
        <taxon>Pseudomonadota</taxon>
        <taxon>Alphaproteobacteria</taxon>
        <taxon>Rhodospirillales</taxon>
        <taxon>Magnetospirillaceae</taxon>
        <taxon>Paramagnetospirillum</taxon>
    </lineage>
</organism>
<comment type="caution">
    <text evidence="3">The sequence shown here is derived from an EMBL/GenBank/DDBJ whole genome shotgun (WGS) entry which is preliminary data.</text>
</comment>